<comment type="caution">
    <text evidence="2">The sequence shown here is derived from an EMBL/GenBank/DDBJ whole genome shotgun (WGS) entry which is preliminary data.</text>
</comment>
<feature type="region of interest" description="Disordered" evidence="1">
    <location>
        <begin position="149"/>
        <end position="175"/>
    </location>
</feature>
<dbReference type="RefSeq" id="WP_007425879.1">
    <property type="nucleotide sequence ID" value="NZ_AMGO01000011.1"/>
</dbReference>
<name>K2GQY9_9RHOB</name>
<accession>K2GQY9</accession>
<dbReference type="STRING" id="1231392.OCGS_0726"/>
<dbReference type="InterPro" id="IPR003772">
    <property type="entry name" value="YceD"/>
</dbReference>
<protein>
    <recommendedName>
        <fullName evidence="4">DUF177 domain-containing protein</fullName>
    </recommendedName>
</protein>
<gene>
    <name evidence="2" type="ORF">OCGS_0726</name>
</gene>
<reference evidence="2 3" key="1">
    <citation type="journal article" date="2012" name="J. Bacteriol.">
        <title>Draft Genome Sequence of Oceaniovalibus guishaninsula JLT2003T.</title>
        <authorList>
            <person name="Tang K."/>
            <person name="Liu K."/>
            <person name="Jiao N."/>
        </authorList>
    </citation>
    <scope>NUCLEOTIDE SEQUENCE [LARGE SCALE GENOMIC DNA]</scope>
    <source>
        <strain evidence="2 3">JLT2003</strain>
    </source>
</reference>
<dbReference type="eggNOG" id="COG1399">
    <property type="taxonomic scope" value="Bacteria"/>
</dbReference>
<organism evidence="2 3">
    <name type="scientific">Oceaniovalibus guishaninsula JLT2003</name>
    <dbReference type="NCBI Taxonomy" id="1231392"/>
    <lineage>
        <taxon>Bacteria</taxon>
        <taxon>Pseudomonadati</taxon>
        <taxon>Pseudomonadota</taxon>
        <taxon>Alphaproteobacteria</taxon>
        <taxon>Rhodobacterales</taxon>
        <taxon>Roseobacteraceae</taxon>
        <taxon>Oceaniovalibus</taxon>
    </lineage>
</organism>
<evidence type="ECO:0000256" key="1">
    <source>
        <dbReference type="SAM" id="MobiDB-lite"/>
    </source>
</evidence>
<evidence type="ECO:0008006" key="4">
    <source>
        <dbReference type="Google" id="ProtNLM"/>
    </source>
</evidence>
<keyword evidence="3" id="KW-1185">Reference proteome</keyword>
<dbReference type="OrthoDB" id="8443793at2"/>
<evidence type="ECO:0000313" key="3">
    <source>
        <dbReference type="Proteomes" id="UP000006765"/>
    </source>
</evidence>
<dbReference type="EMBL" id="AMGO01000011">
    <property type="protein sequence ID" value="EKE45031.1"/>
    <property type="molecule type" value="Genomic_DNA"/>
</dbReference>
<dbReference type="Proteomes" id="UP000006765">
    <property type="component" value="Unassembled WGS sequence"/>
</dbReference>
<proteinExistence type="predicted"/>
<dbReference type="AlphaFoldDB" id="K2GQY9"/>
<evidence type="ECO:0000313" key="2">
    <source>
        <dbReference type="EMBL" id="EKE45031.1"/>
    </source>
</evidence>
<dbReference type="Pfam" id="PF02620">
    <property type="entry name" value="YceD"/>
    <property type="match status" value="1"/>
</dbReference>
<sequence length="175" mass="19178">MMRKTLVRLDDTSRRTERQFEIEPDAEARAAMADALGLDALRKLRFRGTLTPHGRRDWTLRADLGATVVQPCGITLAPVTTRIDDTVERTYLAEMDTAAPGGEVEMPQDVTQEPLPAALDLDEVLFEALALAVPAFPRAPGAEIGQVLHAEPGTAPMRDEDTRPFAGLRDAMKDD</sequence>